<evidence type="ECO:0000256" key="4">
    <source>
        <dbReference type="ARBA" id="ARBA00022723"/>
    </source>
</evidence>
<dbReference type="Proteomes" id="UP000187185">
    <property type="component" value="Chromosome"/>
</dbReference>
<proteinExistence type="inferred from homology"/>
<dbReference type="EMBL" id="CP018762">
    <property type="protein sequence ID" value="APZ35373.1"/>
    <property type="molecule type" value="Genomic_DNA"/>
</dbReference>
<keyword evidence="4 8" id="KW-0479">Metal-binding</keyword>
<dbReference type="Gene3D" id="1.10.441.10">
    <property type="entry name" value="Phosphomannose Isomerase, domain 2"/>
    <property type="match status" value="1"/>
</dbReference>
<keyword evidence="5 8" id="KW-0862">Zinc</keyword>
<dbReference type="InterPro" id="IPR014710">
    <property type="entry name" value="RmlC-like_jellyroll"/>
</dbReference>
<dbReference type="GO" id="GO:0009298">
    <property type="term" value="P:GDP-mannose biosynthetic process"/>
    <property type="evidence" value="ECO:0007669"/>
    <property type="project" value="InterPro"/>
</dbReference>
<evidence type="ECO:0000256" key="1">
    <source>
        <dbReference type="ARBA" id="ARBA00000757"/>
    </source>
</evidence>
<dbReference type="InterPro" id="IPR011051">
    <property type="entry name" value="RmlC_Cupin_sf"/>
</dbReference>
<feature type="domain" description="Phosphomannose isomerase type I catalytic" evidence="9">
    <location>
        <begin position="3"/>
        <end position="133"/>
    </location>
</feature>
<evidence type="ECO:0000256" key="6">
    <source>
        <dbReference type="ARBA" id="ARBA00023235"/>
    </source>
</evidence>
<comment type="similarity">
    <text evidence="2">Belongs to the mannose-6-phosphate isomerase type 1 family.</text>
</comment>
<dbReference type="GO" id="GO:0008270">
    <property type="term" value="F:zinc ion binding"/>
    <property type="evidence" value="ECO:0007669"/>
    <property type="project" value="InterPro"/>
</dbReference>
<dbReference type="PRINTS" id="PR00714">
    <property type="entry name" value="MAN6PISMRASE"/>
</dbReference>
<dbReference type="GO" id="GO:0004476">
    <property type="term" value="F:mannose-6-phosphate isomerase activity"/>
    <property type="evidence" value="ECO:0007669"/>
    <property type="project" value="UniProtKB-EC"/>
</dbReference>
<dbReference type="PANTHER" id="PTHR10309:SF0">
    <property type="entry name" value="MANNOSE-6-PHOSPHATE ISOMERASE"/>
    <property type="match status" value="1"/>
</dbReference>
<dbReference type="STRING" id="36805.BOH66_14795"/>
<dbReference type="EC" id="5.3.1.8" evidence="3"/>
<protein>
    <recommendedName>
        <fullName evidence="3">mannose-6-phosphate isomerase</fullName>
        <ecNumber evidence="3">5.3.1.8</ecNumber>
    </recommendedName>
</protein>
<feature type="binding site" evidence="8">
    <location>
        <position position="81"/>
    </location>
    <ligand>
        <name>Zn(2+)</name>
        <dbReference type="ChEBI" id="CHEBI:29105"/>
    </ligand>
</feature>
<evidence type="ECO:0000256" key="2">
    <source>
        <dbReference type="ARBA" id="ARBA00010772"/>
    </source>
</evidence>
<evidence type="ECO:0000256" key="5">
    <source>
        <dbReference type="ARBA" id="ARBA00022833"/>
    </source>
</evidence>
<reference evidence="10 11" key="1">
    <citation type="submission" date="2016-12" db="EMBL/GenBank/DDBJ databases">
        <title>Complete genome sequence of Microbacterium aurum KACC 15219.</title>
        <authorList>
            <person name="Jung Y."/>
            <person name="Shin J.-H."/>
            <person name="Lee Y.-J."/>
            <person name="Yi H."/>
            <person name="Bahn Y.-S."/>
            <person name="Kim J.F."/>
            <person name="Lee D.-W."/>
        </authorList>
    </citation>
    <scope>NUCLEOTIDE SEQUENCE [LARGE SCALE GENOMIC DNA]</scope>
    <source>
        <strain evidence="10 11">KACC 15219</strain>
    </source>
</reference>
<gene>
    <name evidence="10" type="ORF">BOH66_14795</name>
</gene>
<comment type="cofactor">
    <cofactor evidence="8">
        <name>Zn(2+)</name>
        <dbReference type="ChEBI" id="CHEBI:29105"/>
    </cofactor>
    <text evidence="8">Binds 1 zinc ion per subunit.</text>
</comment>
<dbReference type="GO" id="GO:0005975">
    <property type="term" value="P:carbohydrate metabolic process"/>
    <property type="evidence" value="ECO:0007669"/>
    <property type="project" value="InterPro"/>
</dbReference>
<dbReference type="Pfam" id="PF20511">
    <property type="entry name" value="PMI_typeI_cat"/>
    <property type="match status" value="1"/>
</dbReference>
<evidence type="ECO:0000313" key="10">
    <source>
        <dbReference type="EMBL" id="APZ35373.1"/>
    </source>
</evidence>
<name>A0A1P8UB89_9MICO</name>
<keyword evidence="6 10" id="KW-0413">Isomerase</keyword>
<dbReference type="InterPro" id="IPR046457">
    <property type="entry name" value="PMI_typeI_cat"/>
</dbReference>
<sequence>MLARITNTPRSYQWGVPGGISELLGWEPSAQKEAELWLGDHPLSPSRFESGEEDLRSWSAANAPLTFLFKVLAAAVPLSIQAHPDPARARSGFTDEERRGVPIDARHRNYKDPHAKPEMILALEDGFEALCGIAPISATVAMIDRLIEAEQTDDSARQGLEHWRTMVAENRLDDAFRWAVSDDSAARAAAASLTRAGAGDAASFPLLATIGRHFPDDAGLLVASMMNRLTLQAGEALWVAAGVLHAYQAGRAVEIMGPSDNVLRGGLTPKHIDVAELTAVVDLTPGEPPRLLPVAVAPHVNLYRPPAPADEVGFELVEVTGDTELSLSGPAIALCLEGRFEAESCEDSLQLERGQIAFATAASLRLRGEGRVFVALTRDAAR</sequence>
<dbReference type="GO" id="GO:0005829">
    <property type="term" value="C:cytosol"/>
    <property type="evidence" value="ECO:0007669"/>
    <property type="project" value="TreeGrafter"/>
</dbReference>
<dbReference type="PANTHER" id="PTHR10309">
    <property type="entry name" value="MANNOSE-6-PHOSPHATE ISOMERASE"/>
    <property type="match status" value="1"/>
</dbReference>
<evidence type="ECO:0000256" key="3">
    <source>
        <dbReference type="ARBA" id="ARBA00011956"/>
    </source>
</evidence>
<dbReference type="RefSeq" id="WP_076691742.1">
    <property type="nucleotide sequence ID" value="NZ_CP018762.1"/>
</dbReference>
<evidence type="ECO:0000313" key="11">
    <source>
        <dbReference type="Proteomes" id="UP000187185"/>
    </source>
</evidence>
<feature type="binding site" evidence="8">
    <location>
        <position position="118"/>
    </location>
    <ligand>
        <name>Zn(2+)</name>
        <dbReference type="ChEBI" id="CHEBI:29105"/>
    </ligand>
</feature>
<feature type="binding site" evidence="8">
    <location>
        <position position="245"/>
    </location>
    <ligand>
        <name>Zn(2+)</name>
        <dbReference type="ChEBI" id="CHEBI:29105"/>
    </ligand>
</feature>
<evidence type="ECO:0000259" key="9">
    <source>
        <dbReference type="Pfam" id="PF20511"/>
    </source>
</evidence>
<organism evidence="10 11">
    <name type="scientific">Microbacterium aurum</name>
    <dbReference type="NCBI Taxonomy" id="36805"/>
    <lineage>
        <taxon>Bacteria</taxon>
        <taxon>Bacillati</taxon>
        <taxon>Actinomycetota</taxon>
        <taxon>Actinomycetes</taxon>
        <taxon>Micrococcales</taxon>
        <taxon>Microbacteriaceae</taxon>
        <taxon>Microbacterium</taxon>
    </lineage>
</organism>
<evidence type="ECO:0000256" key="7">
    <source>
        <dbReference type="PIRSR" id="PIRSR001480-1"/>
    </source>
</evidence>
<dbReference type="AlphaFoldDB" id="A0A1P8UB89"/>
<dbReference type="Gene3D" id="2.60.120.10">
    <property type="entry name" value="Jelly Rolls"/>
    <property type="match status" value="2"/>
</dbReference>
<dbReference type="PIRSF" id="PIRSF001480">
    <property type="entry name" value="Mannose-6-phosphate_isomerase"/>
    <property type="match status" value="1"/>
</dbReference>
<dbReference type="SUPFAM" id="SSF51182">
    <property type="entry name" value="RmlC-like cupins"/>
    <property type="match status" value="1"/>
</dbReference>
<dbReference type="CDD" id="cd07011">
    <property type="entry name" value="cupin_PMI_type_I_N"/>
    <property type="match status" value="1"/>
</dbReference>
<keyword evidence="11" id="KW-1185">Reference proteome</keyword>
<feature type="active site" evidence="7">
    <location>
        <position position="264"/>
    </location>
</feature>
<feature type="binding site" evidence="8">
    <location>
        <position position="83"/>
    </location>
    <ligand>
        <name>Zn(2+)</name>
        <dbReference type="ChEBI" id="CHEBI:29105"/>
    </ligand>
</feature>
<comment type="catalytic activity">
    <reaction evidence="1">
        <text>D-mannose 6-phosphate = D-fructose 6-phosphate</text>
        <dbReference type="Rhea" id="RHEA:12356"/>
        <dbReference type="ChEBI" id="CHEBI:58735"/>
        <dbReference type="ChEBI" id="CHEBI:61527"/>
        <dbReference type="EC" id="5.3.1.8"/>
    </reaction>
</comment>
<dbReference type="KEGG" id="maur:BOH66_14795"/>
<dbReference type="InterPro" id="IPR001250">
    <property type="entry name" value="Man6P_Isoase-1"/>
</dbReference>
<dbReference type="NCBIfam" id="TIGR00218">
    <property type="entry name" value="manA"/>
    <property type="match status" value="1"/>
</dbReference>
<evidence type="ECO:0000256" key="8">
    <source>
        <dbReference type="PIRSR" id="PIRSR001480-2"/>
    </source>
</evidence>
<accession>A0A1P8UB89</accession>
<dbReference type="InterPro" id="IPR016305">
    <property type="entry name" value="Mannose-6-P_Isomerase"/>
</dbReference>